<dbReference type="Pfam" id="PF05916">
    <property type="entry name" value="Sld5"/>
    <property type="match status" value="1"/>
</dbReference>
<dbReference type="FunFam" id="3.40.5.60:FF:000001">
    <property type="entry name" value="DNA replication complex GINS protein SLD5"/>
    <property type="match status" value="1"/>
</dbReference>
<evidence type="ECO:0000256" key="5">
    <source>
        <dbReference type="ARBA" id="ARBA00022454"/>
    </source>
</evidence>
<keyword evidence="6 8" id="KW-0235">DNA replication</keyword>
<reference evidence="12" key="1">
    <citation type="submission" date="2023-01" db="EMBL/GenBank/DDBJ databases">
        <title>Genome assembly of the deep-sea coral Lophelia pertusa.</title>
        <authorList>
            <person name="Herrera S."/>
            <person name="Cordes E."/>
        </authorList>
    </citation>
    <scope>NUCLEOTIDE SEQUENCE</scope>
    <source>
        <strain evidence="12">USNM1676648</strain>
        <tissue evidence="12">Polyp</tissue>
    </source>
</reference>
<dbReference type="Gene3D" id="1.20.58.1030">
    <property type="match status" value="1"/>
</dbReference>
<feature type="domain" description="DNA replication complex GINS protein SLD5 C-terminal" evidence="11">
    <location>
        <begin position="171"/>
        <end position="224"/>
    </location>
</feature>
<keyword evidence="13" id="KW-1185">Reference proteome</keyword>
<evidence type="ECO:0000256" key="2">
    <source>
        <dbReference type="ARBA" id="ARBA00004286"/>
    </source>
</evidence>
<dbReference type="InterPro" id="IPR008591">
    <property type="entry name" value="GINS_Sld5"/>
</dbReference>
<evidence type="ECO:0000256" key="4">
    <source>
        <dbReference type="ARBA" id="ARBA00014804"/>
    </source>
</evidence>
<feature type="domain" description="GINS subunit" evidence="10">
    <location>
        <begin position="86"/>
        <end position="150"/>
    </location>
</feature>
<evidence type="ECO:0000259" key="10">
    <source>
        <dbReference type="Pfam" id="PF05916"/>
    </source>
</evidence>
<dbReference type="Pfam" id="PF16922">
    <property type="entry name" value="SLD5_C"/>
    <property type="match status" value="1"/>
</dbReference>
<evidence type="ECO:0000313" key="13">
    <source>
        <dbReference type="Proteomes" id="UP001163046"/>
    </source>
</evidence>
<dbReference type="Gene3D" id="3.40.5.60">
    <property type="match status" value="1"/>
</dbReference>
<dbReference type="PANTHER" id="PTHR21206">
    <property type="entry name" value="SLD5 PROTEIN"/>
    <property type="match status" value="1"/>
</dbReference>
<evidence type="ECO:0000256" key="8">
    <source>
        <dbReference type="PIRNR" id="PIRNR007764"/>
    </source>
</evidence>
<evidence type="ECO:0000313" key="12">
    <source>
        <dbReference type="EMBL" id="KAJ7333504.1"/>
    </source>
</evidence>
<protein>
    <recommendedName>
        <fullName evidence="4 8">DNA replication complex GINS protein SLD5</fullName>
    </recommendedName>
</protein>
<name>A0A9X0CEW3_9CNID</name>
<dbReference type="PANTHER" id="PTHR21206:SF0">
    <property type="entry name" value="DNA REPLICATION COMPLEX GINS PROTEIN SLD5"/>
    <property type="match status" value="1"/>
</dbReference>
<keyword evidence="7 8" id="KW-0539">Nucleus</keyword>
<dbReference type="PIRSF" id="PIRSF007764">
    <property type="entry name" value="Sld5"/>
    <property type="match status" value="1"/>
</dbReference>
<dbReference type="EMBL" id="MU827786">
    <property type="protein sequence ID" value="KAJ7333504.1"/>
    <property type="molecule type" value="Genomic_DNA"/>
</dbReference>
<dbReference type="GO" id="GO:0000811">
    <property type="term" value="C:GINS complex"/>
    <property type="evidence" value="ECO:0007669"/>
    <property type="project" value="UniProtKB-UniRule"/>
</dbReference>
<evidence type="ECO:0000259" key="11">
    <source>
        <dbReference type="Pfam" id="PF16922"/>
    </source>
</evidence>
<proteinExistence type="inferred from homology"/>
<evidence type="ECO:0000256" key="7">
    <source>
        <dbReference type="ARBA" id="ARBA00023242"/>
    </source>
</evidence>
<accession>A0A9X0CEW3</accession>
<comment type="similarity">
    <text evidence="3 8">Belongs to the GINS4/SLD5 family.</text>
</comment>
<dbReference type="GO" id="GO:0006261">
    <property type="term" value="P:DNA-templated DNA replication"/>
    <property type="evidence" value="ECO:0007669"/>
    <property type="project" value="InterPro"/>
</dbReference>
<sequence>MAQSEGDDFLLSGEATGGGDSEEEIEVTAAEVLVQLEDAWLNEKFAPELLENKADLVECMLDQIKEMAKNLKKVKKGDVVASLHKLEIDRIRYVLSSYTRTRIEKIEKHVVHVLEQEAAREESEPSRLSPEELQYAKEYADNMEGLFKSLALQHMPANMQNIDRKKAVPRPNMDKYVFMKVLENQEQVMIDPEEDPIDLESGAQHIMRYSAIAPLLSNGSVSLL</sequence>
<dbReference type="InterPro" id="IPR038749">
    <property type="entry name" value="Sld5_GINS_A"/>
</dbReference>
<dbReference type="InterPro" id="IPR036224">
    <property type="entry name" value="GINS_bundle-like_dom_sf"/>
</dbReference>
<dbReference type="CDD" id="cd21692">
    <property type="entry name" value="GINS_B_Sld5"/>
    <property type="match status" value="1"/>
</dbReference>
<dbReference type="AlphaFoldDB" id="A0A9X0CEW3"/>
<dbReference type="SUPFAM" id="SSF158573">
    <property type="entry name" value="GINS helical bundle-like"/>
    <property type="match status" value="1"/>
</dbReference>
<evidence type="ECO:0000256" key="6">
    <source>
        <dbReference type="ARBA" id="ARBA00022705"/>
    </source>
</evidence>
<dbReference type="Proteomes" id="UP001163046">
    <property type="component" value="Unassembled WGS sequence"/>
</dbReference>
<comment type="function">
    <text evidence="8">The GINS complex plays an essential role in the initiation of DNA replication.</text>
</comment>
<organism evidence="12 13">
    <name type="scientific">Desmophyllum pertusum</name>
    <dbReference type="NCBI Taxonomy" id="174260"/>
    <lineage>
        <taxon>Eukaryota</taxon>
        <taxon>Metazoa</taxon>
        <taxon>Cnidaria</taxon>
        <taxon>Anthozoa</taxon>
        <taxon>Hexacorallia</taxon>
        <taxon>Scleractinia</taxon>
        <taxon>Caryophylliina</taxon>
        <taxon>Caryophylliidae</taxon>
        <taxon>Desmophyllum</taxon>
    </lineage>
</organism>
<evidence type="ECO:0000256" key="1">
    <source>
        <dbReference type="ARBA" id="ARBA00004123"/>
    </source>
</evidence>
<keyword evidence="5" id="KW-0158">Chromosome</keyword>
<gene>
    <name evidence="12" type="primary">GINS4</name>
    <name evidence="12" type="ORF">OS493_017041</name>
</gene>
<dbReference type="InterPro" id="IPR031633">
    <property type="entry name" value="SLD5_C"/>
</dbReference>
<evidence type="ECO:0000256" key="3">
    <source>
        <dbReference type="ARBA" id="ARBA00008187"/>
    </source>
</evidence>
<comment type="caution">
    <text evidence="12">The sequence shown here is derived from an EMBL/GenBank/DDBJ whole genome shotgun (WGS) entry which is preliminary data.</text>
</comment>
<comment type="subcellular location">
    <subcellularLocation>
        <location evidence="2">Chromosome</location>
    </subcellularLocation>
    <subcellularLocation>
        <location evidence="1 8">Nucleus</location>
    </subcellularLocation>
</comment>
<dbReference type="InterPro" id="IPR021151">
    <property type="entry name" value="GINS_A"/>
</dbReference>
<dbReference type="OrthoDB" id="338231at2759"/>
<feature type="region of interest" description="Disordered" evidence="9">
    <location>
        <begin position="1"/>
        <end position="22"/>
    </location>
</feature>
<dbReference type="GO" id="GO:0000727">
    <property type="term" value="P:double-strand break repair via break-induced replication"/>
    <property type="evidence" value="ECO:0007669"/>
    <property type="project" value="TreeGrafter"/>
</dbReference>
<dbReference type="FunFam" id="1.20.58.1030:FF:000002">
    <property type="entry name" value="DNA replication complex GINS protein SLD5"/>
    <property type="match status" value="1"/>
</dbReference>
<dbReference type="SUPFAM" id="SSF160059">
    <property type="entry name" value="PriA/YqbF domain"/>
    <property type="match status" value="1"/>
</dbReference>
<evidence type="ECO:0000256" key="9">
    <source>
        <dbReference type="SAM" id="MobiDB-lite"/>
    </source>
</evidence>
<dbReference type="CDD" id="cd11711">
    <property type="entry name" value="GINS_A_Sld5"/>
    <property type="match status" value="1"/>
</dbReference>